<dbReference type="RefSeq" id="WP_311363927.1">
    <property type="nucleotide sequence ID" value="NZ_JAVRIC010000004.1"/>
</dbReference>
<gene>
    <name evidence="1" type="ORF">RM530_04035</name>
</gene>
<evidence type="ECO:0000313" key="1">
    <source>
        <dbReference type="EMBL" id="MDT0496535.1"/>
    </source>
</evidence>
<evidence type="ECO:0000313" key="2">
    <source>
        <dbReference type="Proteomes" id="UP001254608"/>
    </source>
</evidence>
<proteinExistence type="predicted"/>
<dbReference type="EMBL" id="JAVRIC010000004">
    <property type="protein sequence ID" value="MDT0496535.1"/>
    <property type="molecule type" value="Genomic_DNA"/>
</dbReference>
<comment type="caution">
    <text evidence="1">The sequence shown here is derived from an EMBL/GenBank/DDBJ whole genome shotgun (WGS) entry which is preliminary data.</text>
</comment>
<sequence length="75" mass="8062">MSNLYREFRRLIPREPLQVGTVTAHNADGTSDVQLPGNQTVRARGQDVAIGGKAFVRAGQIEGAAPNLPSYNITV</sequence>
<accession>A0ABU2WF87</accession>
<keyword evidence="2" id="KW-1185">Reference proteome</keyword>
<name>A0ABU2WF87_9GAMM</name>
<reference evidence="1 2" key="1">
    <citation type="submission" date="2023-09" db="EMBL/GenBank/DDBJ databases">
        <authorList>
            <person name="Rey-Velasco X."/>
        </authorList>
    </citation>
    <scope>NUCLEOTIDE SEQUENCE [LARGE SCALE GENOMIC DNA]</scope>
    <source>
        <strain evidence="1 2">W345</strain>
    </source>
</reference>
<dbReference type="Proteomes" id="UP001254608">
    <property type="component" value="Unassembled WGS sequence"/>
</dbReference>
<organism evidence="1 2">
    <name type="scientific">Banduia mediterranea</name>
    <dbReference type="NCBI Taxonomy" id="3075609"/>
    <lineage>
        <taxon>Bacteria</taxon>
        <taxon>Pseudomonadati</taxon>
        <taxon>Pseudomonadota</taxon>
        <taxon>Gammaproteobacteria</taxon>
        <taxon>Nevskiales</taxon>
        <taxon>Algiphilaceae</taxon>
        <taxon>Banduia</taxon>
    </lineage>
</organism>
<protein>
    <submittedName>
        <fullName evidence="1">Uncharacterized protein</fullName>
    </submittedName>
</protein>